<dbReference type="SUPFAM" id="SSF46785">
    <property type="entry name" value="Winged helix' DNA-binding domain"/>
    <property type="match status" value="2"/>
</dbReference>
<evidence type="ECO:0000256" key="1">
    <source>
        <dbReference type="ARBA" id="ARBA00022658"/>
    </source>
</evidence>
<dbReference type="PROSITE" id="PS00741">
    <property type="entry name" value="DH_1"/>
    <property type="match status" value="1"/>
</dbReference>
<feature type="compositionally biased region" description="Basic and acidic residues" evidence="3">
    <location>
        <begin position="744"/>
        <end position="755"/>
    </location>
</feature>
<accession>H2Y5P1</accession>
<sequence>MAESMEKTRRSANLCFKGNIENRAKIMSTHFKFLCSVFMERLQSREDDENDKLIPQGSVLLLLSNVEDLYKFHVDMLATIQECLQPEVSYEKQIGKAFLKYKDRFEVYAPYCSNHERAQKKLNELTENPEHCCSLGCLLLGNYVNDVSMEGFLLTPIQRICKYPLLLRELYKKTPTDHPDYANVEEALNLMKEVCSNVNETKRQLEQLEKLEDLQATIANWEGANLTDTCTRSIKQGSLIKISAGNIQERQFFLFDHLLVYAKKINALPRSKKVKRKKAAADQKEWMFKGRISTELMEIENLDDGTSDFHCGGYTVTNGWKVLNAAKNKWFVLLAKDKDEKEAWLNEFVMEREKRKMSMDQRDTIDVIHGRGRRIYYKLTHQGLIKDRKSKMRTHPKSLLGNELVQWLVDNKESKSIDEAIMLGQALLDCGIIHHVQDRHHFRNEGILFRFRYDDGTFKPRGESQDLVAKGLRIYCRVHCLFQPLVRDKDRNFRSYKQVIEAKLIDWLIDQGDCQSREEASNLGQSLSLDRLDFSDDSTLFKFFPDDDLTETNKLRDLVKKSSTKHEFKFLESYKTKTLLLMNVSDAQPLGFEAKYIEPQCAVVITAIIRGSQAQVQGFQPGQVILIINNDLMTSVASQEQFDDIMKRNLDKHKLIFVTVKAEDDVTVGIPVTKEGMGFQIRGSNPCVVHAVNKGGMAMNCGLVKGHAIMKVNGRNVMQEPHDDVAMTIREGCKLPPSSDDDSDKVSSESDDGKVSDISSSLNVPSGGGIKKSRSFKRQNLAMLIGINHRGIGQKEKKFLMVANRHLERLCTFGFDNVNGVRNYVLEKMSESPSIFDLSSQLLEVLIAEDERVLSDVQALEGLSSFIVDSKTEVFKRRRTLRYEVIQERLENYKKYKRHLSSYMWPSYKESRDRPSSLTAKDFCPTNCHLNIMQVVLAVPFLLFFFAFWTIVRLIRLVSHTSEKYKIQNMVHTMHSITCMAAPSFRTRGKEGHGLLAVLRGVEGNTELMDSIRQLMVGLDHALVDHYYVYDIIIQLDLLFSVSPKSKVDNAATRGSGGARIPAEEVSQTGNDSECDSGSTVRTGCMSTCCTSCRDRVSLISGTASTCSSEGVESINFIDLALSSDAVDKLQGTMEHFLSKIHSLNELVRSKTVQTVFENTQETTPNKKYNKIIEALTASPHAPVDMALSVCEGTDQFADVINTLIEAVDRHVNEVRTQLVLAVLLNEDPKLVSRRDKVFSQALVAAVSSFAAQLRFAIAGNFNNMKAYGVRSEEASKKWLEQSLAIGAAVVFQSMLNPNMPDENAMLEDSCIGINDLERVSFHFCAITDQFVQLINFQYPFEGNRCALKVYFHLDKHVFIKLPPRLQAGGGVKLIPMLFNHGLEDLGNQLYEQGVTMQEFNNSINEKALAKLYNYYKRFRAFHLDRSKLPRDTEARAVLLSRPLNALDEIMGLLESNVKPRHGKPHLATSGAGVLTLAAEFCNRLGGCHVIMCNNGVHRSTVACSLEQSLILARCHGLPPRQLSSAALQLGHLGARTYCLKKNQEARDKTVKSAPKLFRTPSLQVISSP</sequence>
<feature type="region of interest" description="Disordered" evidence="3">
    <location>
        <begin position="732"/>
        <end position="771"/>
    </location>
</feature>
<dbReference type="PROSITE" id="PS50106">
    <property type="entry name" value="PDZ"/>
    <property type="match status" value="1"/>
</dbReference>
<dbReference type="InterPro" id="IPR035899">
    <property type="entry name" value="DBL_dom_sf"/>
</dbReference>
<dbReference type="GO" id="GO:0005096">
    <property type="term" value="F:GTPase activator activity"/>
    <property type="evidence" value="ECO:0007669"/>
    <property type="project" value="TreeGrafter"/>
</dbReference>
<keyword evidence="1" id="KW-0344">Guanine-nucleotide releasing factor</keyword>
<dbReference type="Gene3D" id="1.10.10.10">
    <property type="entry name" value="Winged helix-like DNA-binding domain superfamily/Winged helix DNA-binding domain"/>
    <property type="match status" value="2"/>
</dbReference>
<proteinExistence type="predicted"/>
<reference evidence="8" key="2">
    <citation type="submission" date="2025-08" db="UniProtKB">
        <authorList>
            <consortium name="Ensembl"/>
        </authorList>
    </citation>
    <scope>IDENTIFICATION</scope>
</reference>
<dbReference type="PROSITE" id="PS50186">
    <property type="entry name" value="DEP"/>
    <property type="match status" value="1"/>
</dbReference>
<evidence type="ECO:0000313" key="8">
    <source>
        <dbReference type="Ensembl" id="ENSCSAVP00000000639.1"/>
    </source>
</evidence>
<dbReference type="Pfam" id="PF22697">
    <property type="entry name" value="SOS1_NGEF_PH"/>
    <property type="match status" value="1"/>
</dbReference>
<dbReference type="SMART" id="SM00049">
    <property type="entry name" value="DEP"/>
    <property type="match status" value="2"/>
</dbReference>
<feature type="domain" description="PDZ" evidence="6">
    <location>
        <begin position="667"/>
        <end position="731"/>
    </location>
</feature>
<dbReference type="CDD" id="cd01224">
    <property type="entry name" value="PH_Collybistin_ASEF"/>
    <property type="match status" value="1"/>
</dbReference>
<dbReference type="InterPro" id="IPR036034">
    <property type="entry name" value="PDZ_sf"/>
</dbReference>
<dbReference type="Proteomes" id="UP000007875">
    <property type="component" value="Unassembled WGS sequence"/>
</dbReference>
<evidence type="ECO:0000259" key="4">
    <source>
        <dbReference type="PROSITE" id="PS50003"/>
    </source>
</evidence>
<dbReference type="GO" id="GO:0007186">
    <property type="term" value="P:G protein-coupled receptor signaling pathway"/>
    <property type="evidence" value="ECO:0007669"/>
    <property type="project" value="TreeGrafter"/>
</dbReference>
<reference evidence="9" key="1">
    <citation type="submission" date="2003-08" db="EMBL/GenBank/DDBJ databases">
        <authorList>
            <person name="Birren B."/>
            <person name="Nusbaum C."/>
            <person name="Abebe A."/>
            <person name="Abouelleil A."/>
            <person name="Adekoya E."/>
            <person name="Ait-zahra M."/>
            <person name="Allen N."/>
            <person name="Allen T."/>
            <person name="An P."/>
            <person name="Anderson M."/>
            <person name="Anderson S."/>
            <person name="Arachchi H."/>
            <person name="Armbruster J."/>
            <person name="Bachantsang P."/>
            <person name="Baldwin J."/>
            <person name="Barry A."/>
            <person name="Bayul T."/>
            <person name="Blitshsteyn B."/>
            <person name="Bloom T."/>
            <person name="Blye J."/>
            <person name="Boguslavskiy L."/>
            <person name="Borowsky M."/>
            <person name="Boukhgalter B."/>
            <person name="Brunache A."/>
            <person name="Butler J."/>
            <person name="Calixte N."/>
            <person name="Calvo S."/>
            <person name="Camarata J."/>
            <person name="Campo K."/>
            <person name="Chang J."/>
            <person name="Cheshatsang Y."/>
            <person name="Citroen M."/>
            <person name="Collymore A."/>
            <person name="Considine T."/>
            <person name="Cook A."/>
            <person name="Cooke P."/>
            <person name="Corum B."/>
            <person name="Cuomo C."/>
            <person name="David R."/>
            <person name="Dawoe T."/>
            <person name="Degray S."/>
            <person name="Dodge S."/>
            <person name="Dooley K."/>
            <person name="Dorje P."/>
            <person name="Dorjee K."/>
            <person name="Dorris L."/>
            <person name="Duffey N."/>
            <person name="Dupes A."/>
            <person name="Elkins T."/>
            <person name="Engels R."/>
            <person name="Erickson J."/>
            <person name="Farina A."/>
            <person name="Faro S."/>
            <person name="Ferreira P."/>
            <person name="Fischer H."/>
            <person name="Fitzgerald M."/>
            <person name="Foley K."/>
            <person name="Gage D."/>
            <person name="Galagan J."/>
            <person name="Gearin G."/>
            <person name="Gnerre S."/>
            <person name="Gnirke A."/>
            <person name="Goyette A."/>
            <person name="Graham J."/>
            <person name="Grandbois E."/>
            <person name="Gyaltsen K."/>
            <person name="Hafez N."/>
            <person name="Hagopian D."/>
            <person name="Hagos B."/>
            <person name="Hall J."/>
            <person name="Hatcher B."/>
            <person name="Heller A."/>
            <person name="Higgins H."/>
            <person name="Honan T."/>
            <person name="Horn A."/>
            <person name="Houde N."/>
            <person name="Hughes L."/>
            <person name="Hulme W."/>
            <person name="Husby E."/>
            <person name="Iliev I."/>
            <person name="Jaffe D."/>
            <person name="Jones C."/>
            <person name="Kamal M."/>
            <person name="Kamat A."/>
            <person name="Kamvysselis M."/>
            <person name="Karlsson E."/>
            <person name="Kells C."/>
            <person name="Kieu A."/>
            <person name="Kisner P."/>
            <person name="Kodira C."/>
            <person name="Kulbokas E."/>
            <person name="Labutti K."/>
            <person name="Lama D."/>
            <person name="Landers T."/>
            <person name="Leger J."/>
            <person name="Levine S."/>
            <person name="Lewis D."/>
            <person name="Lewis T."/>
            <person name="Lindblad-toh K."/>
            <person name="Liu X."/>
            <person name="Lokyitsang T."/>
            <person name="Lokyitsang Y."/>
            <person name="Lucien O."/>
            <person name="Lui A."/>
            <person name="Ma L.J."/>
            <person name="Mabbitt R."/>
            <person name="Macdonald J."/>
            <person name="Maclean C."/>
            <person name="Major J."/>
            <person name="Manning J."/>
            <person name="Marabella R."/>
            <person name="Maru K."/>
            <person name="Matthews C."/>
            <person name="Mauceli E."/>
            <person name="Mccarthy M."/>
            <person name="Mcdonough S."/>
            <person name="Mcghee T."/>
            <person name="Meldrim J."/>
            <person name="Meneus L."/>
            <person name="Mesirov J."/>
            <person name="Mihalev A."/>
            <person name="Mihova T."/>
            <person name="Mikkelsen T."/>
            <person name="Mlenga V."/>
            <person name="Moru K."/>
            <person name="Mozes J."/>
            <person name="Mulrain L."/>
            <person name="Munson G."/>
            <person name="Naylor J."/>
            <person name="Newes C."/>
            <person name="Nguyen C."/>
            <person name="Nguyen N."/>
            <person name="Nguyen T."/>
            <person name="Nicol R."/>
            <person name="Nielsen C."/>
            <person name="Nizzari M."/>
            <person name="Norbu C."/>
            <person name="Norbu N."/>
            <person name="O'donnell P."/>
            <person name="Okoawo O."/>
            <person name="O'leary S."/>
            <person name="Omotosho B."/>
            <person name="O'neill K."/>
            <person name="Osman S."/>
            <person name="Parker S."/>
            <person name="Perrin D."/>
            <person name="Phunkhang P."/>
            <person name="Piqani B."/>
            <person name="Purcell S."/>
            <person name="Rachupka T."/>
            <person name="Ramasamy U."/>
            <person name="Rameau R."/>
            <person name="Ray V."/>
            <person name="Raymond C."/>
            <person name="Retta R."/>
            <person name="Richardson S."/>
            <person name="Rise C."/>
            <person name="Rodriguez J."/>
            <person name="Rogers J."/>
            <person name="Rogov P."/>
            <person name="Rutman M."/>
            <person name="Schupbach R."/>
            <person name="Seaman C."/>
            <person name="Settipalli S."/>
            <person name="Sharpe T."/>
            <person name="Sheridan J."/>
            <person name="Sherpa N."/>
            <person name="Shi J."/>
            <person name="Smirnov S."/>
            <person name="Smith C."/>
            <person name="Sougnez C."/>
            <person name="Spencer B."/>
            <person name="Stalker J."/>
            <person name="Stange-thomann N."/>
            <person name="Stavropoulos S."/>
            <person name="Stetson K."/>
            <person name="Stone C."/>
            <person name="Stone S."/>
            <person name="Stubbs M."/>
            <person name="Talamas J."/>
            <person name="Tchuinga P."/>
            <person name="Tenzing P."/>
            <person name="Tesfaye S."/>
            <person name="Theodore J."/>
            <person name="Thoulutsang Y."/>
            <person name="Topham K."/>
            <person name="Towey S."/>
            <person name="Tsamla T."/>
            <person name="Tsomo N."/>
            <person name="Vallee D."/>
            <person name="Vassiliev H."/>
            <person name="Venkataraman V."/>
            <person name="Vinson J."/>
            <person name="Vo A."/>
            <person name="Wade C."/>
            <person name="Wang S."/>
            <person name="Wangchuk T."/>
            <person name="Wangdi T."/>
            <person name="Whittaker C."/>
            <person name="Wilkinson J."/>
            <person name="Wu Y."/>
            <person name="Wyman D."/>
            <person name="Yadav S."/>
            <person name="Yang S."/>
            <person name="Yang X."/>
            <person name="Yeager S."/>
            <person name="Yee E."/>
            <person name="Young G."/>
            <person name="Zainoun J."/>
            <person name="Zembeck L."/>
            <person name="Zimmer A."/>
            <person name="Zody M."/>
            <person name="Lander E."/>
        </authorList>
    </citation>
    <scope>NUCLEOTIDE SEQUENCE [LARGE SCALE GENOMIC DNA]</scope>
</reference>
<keyword evidence="9" id="KW-1185">Reference proteome</keyword>
<dbReference type="Gene3D" id="2.30.29.30">
    <property type="entry name" value="Pleckstrin-homology domain (PH domain)/Phosphotyrosine-binding domain (PTB)"/>
    <property type="match status" value="1"/>
</dbReference>
<dbReference type="PANTHER" id="PTHR22829:SF30">
    <property type="entry name" value="PHOSPHATIDYLINOSITOL 3,4,5-TRISPHOSPHATE-DEPENDENT RAC EXCHANGER 2 PROTEIN-LIKE"/>
    <property type="match status" value="1"/>
</dbReference>
<organism evidence="8 9">
    <name type="scientific">Ciona savignyi</name>
    <name type="common">Pacific transparent sea squirt</name>
    <dbReference type="NCBI Taxonomy" id="51511"/>
    <lineage>
        <taxon>Eukaryota</taxon>
        <taxon>Metazoa</taxon>
        <taxon>Chordata</taxon>
        <taxon>Tunicata</taxon>
        <taxon>Ascidiacea</taxon>
        <taxon>Phlebobranchia</taxon>
        <taxon>Cionidae</taxon>
        <taxon>Ciona</taxon>
    </lineage>
</organism>
<keyword evidence="2" id="KW-0175">Coiled coil</keyword>
<dbReference type="InterPro" id="IPR000219">
    <property type="entry name" value="DH_dom"/>
</dbReference>
<protein>
    <submittedName>
        <fullName evidence="8">Uncharacterized protein</fullName>
    </submittedName>
</protein>
<dbReference type="SMART" id="SM00325">
    <property type="entry name" value="RhoGEF"/>
    <property type="match status" value="1"/>
</dbReference>
<dbReference type="PROSITE" id="PS50010">
    <property type="entry name" value="DH_2"/>
    <property type="match status" value="1"/>
</dbReference>
<feature type="domain" description="DEP" evidence="7">
    <location>
        <begin position="385"/>
        <end position="453"/>
    </location>
</feature>
<dbReference type="Gene3D" id="1.20.900.10">
    <property type="entry name" value="Dbl homology (DH) domain"/>
    <property type="match status" value="1"/>
</dbReference>
<dbReference type="Gene3D" id="2.30.42.10">
    <property type="match status" value="1"/>
</dbReference>
<name>H2Y5P1_CIOSA</name>
<evidence type="ECO:0000259" key="7">
    <source>
        <dbReference type="PROSITE" id="PS50186"/>
    </source>
</evidence>
<dbReference type="InterPro" id="IPR001849">
    <property type="entry name" value="PH_domain"/>
</dbReference>
<evidence type="ECO:0000256" key="2">
    <source>
        <dbReference type="SAM" id="Coils"/>
    </source>
</evidence>
<feature type="coiled-coil region" evidence="2">
    <location>
        <begin position="184"/>
        <end position="211"/>
    </location>
</feature>
<dbReference type="SUPFAM" id="SSF48065">
    <property type="entry name" value="DBL homology domain (DH-domain)"/>
    <property type="match status" value="1"/>
</dbReference>
<dbReference type="InterPro" id="IPR000591">
    <property type="entry name" value="DEP_dom"/>
</dbReference>
<dbReference type="PROSITE" id="PS50003">
    <property type="entry name" value="PH_DOMAIN"/>
    <property type="match status" value="1"/>
</dbReference>
<dbReference type="SUPFAM" id="SSF50156">
    <property type="entry name" value="PDZ domain-like"/>
    <property type="match status" value="2"/>
</dbReference>
<feature type="domain" description="DH" evidence="5">
    <location>
        <begin position="31"/>
        <end position="201"/>
    </location>
</feature>
<dbReference type="SMART" id="SM00233">
    <property type="entry name" value="PH"/>
    <property type="match status" value="1"/>
</dbReference>
<dbReference type="InterPro" id="IPR036390">
    <property type="entry name" value="WH_DNA-bd_sf"/>
</dbReference>
<dbReference type="InterPro" id="IPR055251">
    <property type="entry name" value="SOS1_NGEF_PH"/>
</dbReference>
<dbReference type="Pfam" id="PF00610">
    <property type="entry name" value="DEP"/>
    <property type="match status" value="1"/>
</dbReference>
<dbReference type="GeneTree" id="ENSGT00940000155894"/>
<dbReference type="CDD" id="cd00160">
    <property type="entry name" value="RhoGEF"/>
    <property type="match status" value="1"/>
</dbReference>
<dbReference type="Pfam" id="PF00595">
    <property type="entry name" value="PDZ"/>
    <property type="match status" value="1"/>
</dbReference>
<dbReference type="GO" id="GO:0005886">
    <property type="term" value="C:plasma membrane"/>
    <property type="evidence" value="ECO:0007669"/>
    <property type="project" value="TreeGrafter"/>
</dbReference>
<dbReference type="GO" id="GO:0035556">
    <property type="term" value="P:intracellular signal transduction"/>
    <property type="evidence" value="ECO:0007669"/>
    <property type="project" value="InterPro"/>
</dbReference>
<dbReference type="InterPro" id="IPR036388">
    <property type="entry name" value="WH-like_DNA-bd_sf"/>
</dbReference>
<reference evidence="8" key="3">
    <citation type="submission" date="2025-09" db="UniProtKB">
        <authorList>
            <consortium name="Ensembl"/>
        </authorList>
    </citation>
    <scope>IDENTIFICATION</scope>
</reference>
<dbReference type="InterPro" id="IPR051832">
    <property type="entry name" value="mTOR-Rac_regulators"/>
</dbReference>
<dbReference type="GO" id="GO:0023051">
    <property type="term" value="P:regulation of signaling"/>
    <property type="evidence" value="ECO:0007669"/>
    <property type="project" value="TreeGrafter"/>
</dbReference>
<dbReference type="InterPro" id="IPR011993">
    <property type="entry name" value="PH-like_dom_sf"/>
</dbReference>
<dbReference type="SUPFAM" id="SSF50729">
    <property type="entry name" value="PH domain-like"/>
    <property type="match status" value="1"/>
</dbReference>
<dbReference type="PANTHER" id="PTHR22829">
    <property type="entry name" value="DEP DOMAIN PROTEIN"/>
    <property type="match status" value="1"/>
</dbReference>
<evidence type="ECO:0000313" key="9">
    <source>
        <dbReference type="Proteomes" id="UP000007875"/>
    </source>
</evidence>
<evidence type="ECO:0000259" key="5">
    <source>
        <dbReference type="PROSITE" id="PS50010"/>
    </source>
</evidence>
<dbReference type="GO" id="GO:0005085">
    <property type="term" value="F:guanyl-nucleotide exchange factor activity"/>
    <property type="evidence" value="ECO:0007669"/>
    <property type="project" value="UniProtKB-KW"/>
</dbReference>
<dbReference type="Pfam" id="PF00621">
    <property type="entry name" value="RhoGEF"/>
    <property type="match status" value="1"/>
</dbReference>
<dbReference type="Ensembl" id="ENSCSAVT00000000646.1">
    <property type="protein sequence ID" value="ENSCSAVP00000000639.1"/>
    <property type="gene ID" value="ENSCSAVG00000000360.1"/>
</dbReference>
<dbReference type="InterPro" id="IPR001331">
    <property type="entry name" value="GDS_CDC24_CS"/>
</dbReference>
<dbReference type="SMART" id="SM00228">
    <property type="entry name" value="PDZ"/>
    <property type="match status" value="2"/>
</dbReference>
<evidence type="ECO:0000256" key="3">
    <source>
        <dbReference type="SAM" id="MobiDB-lite"/>
    </source>
</evidence>
<evidence type="ECO:0000259" key="6">
    <source>
        <dbReference type="PROSITE" id="PS50106"/>
    </source>
</evidence>
<feature type="domain" description="PH" evidence="4">
    <location>
        <begin position="232"/>
        <end position="353"/>
    </location>
</feature>
<dbReference type="InterPro" id="IPR001478">
    <property type="entry name" value="PDZ"/>
</dbReference>